<keyword evidence="1" id="KW-0812">Transmembrane</keyword>
<dbReference type="InterPro" id="IPR045340">
    <property type="entry name" value="DUF6533"/>
</dbReference>
<evidence type="ECO:0000256" key="1">
    <source>
        <dbReference type="SAM" id="Phobius"/>
    </source>
</evidence>
<accession>A0A9P5XYN4</accession>
<feature type="transmembrane region" description="Helical" evidence="1">
    <location>
        <begin position="66"/>
        <end position="88"/>
    </location>
</feature>
<evidence type="ECO:0000313" key="4">
    <source>
        <dbReference type="Proteomes" id="UP000807353"/>
    </source>
</evidence>
<dbReference type="Proteomes" id="UP000807353">
    <property type="component" value="Unassembled WGS sequence"/>
</dbReference>
<protein>
    <recommendedName>
        <fullName evidence="2">DUF6533 domain-containing protein</fullName>
    </recommendedName>
</protein>
<feature type="transmembrane region" description="Helical" evidence="1">
    <location>
        <begin position="172"/>
        <end position="194"/>
    </location>
</feature>
<dbReference type="OrthoDB" id="3038990at2759"/>
<feature type="transmembrane region" description="Helical" evidence="1">
    <location>
        <begin position="94"/>
        <end position="117"/>
    </location>
</feature>
<evidence type="ECO:0000259" key="2">
    <source>
        <dbReference type="Pfam" id="PF20151"/>
    </source>
</evidence>
<proteinExistence type="predicted"/>
<keyword evidence="1" id="KW-1133">Transmembrane helix</keyword>
<dbReference type="Pfam" id="PF20151">
    <property type="entry name" value="DUF6533"/>
    <property type="match status" value="1"/>
</dbReference>
<name>A0A9P5XYN4_9AGAR</name>
<feature type="transmembrane region" description="Helical" evidence="1">
    <location>
        <begin position="129"/>
        <end position="152"/>
    </location>
</feature>
<evidence type="ECO:0000313" key="3">
    <source>
        <dbReference type="EMBL" id="KAF9460053.1"/>
    </source>
</evidence>
<comment type="caution">
    <text evidence="3">The sequence shown here is derived from an EMBL/GenBank/DDBJ whole genome shotgun (WGS) entry which is preliminary data.</text>
</comment>
<dbReference type="AlphaFoldDB" id="A0A9P5XYN4"/>
<keyword evidence="1" id="KW-0472">Membrane</keyword>
<feature type="domain" description="DUF6533" evidence="2">
    <location>
        <begin position="32"/>
        <end position="77"/>
    </location>
</feature>
<sequence length="295" mass="33321">MSNLLNIALLNASQTTEVSPQDQAFQKSITEYVAVGGLSVMIWDILTHLKADYWLILRQRKNFPTWIYLLSRWSTLLYGLVGVVFLTTPVKDCVALIRVACIVYHITLSSTALLFFLRVRAIFHRSLRITVIFFILWLTVVGGSLTAVVSVSGTHFGNTAYCVYANVKPYNINTASGNSAVVLFDTCVFIAITWRLSTTHRMGKKDTFQGWKANLFGTYLPAFTKALLQDGQKYYMVAMVSNLLVLVLEFVPGVPVPYRQMFLAPAVQVTNIMACRGTPNHNIRRREWESWLKCC</sequence>
<feature type="transmembrane region" description="Helical" evidence="1">
    <location>
        <begin position="234"/>
        <end position="254"/>
    </location>
</feature>
<reference evidence="3" key="1">
    <citation type="submission" date="2020-11" db="EMBL/GenBank/DDBJ databases">
        <authorList>
            <consortium name="DOE Joint Genome Institute"/>
            <person name="Ahrendt S."/>
            <person name="Riley R."/>
            <person name="Andreopoulos W."/>
            <person name="Labutti K."/>
            <person name="Pangilinan J."/>
            <person name="Ruiz-Duenas F.J."/>
            <person name="Barrasa J.M."/>
            <person name="Sanchez-Garcia M."/>
            <person name="Camarero S."/>
            <person name="Miyauchi S."/>
            <person name="Serrano A."/>
            <person name="Linde D."/>
            <person name="Babiker R."/>
            <person name="Drula E."/>
            <person name="Ayuso-Fernandez I."/>
            <person name="Pacheco R."/>
            <person name="Padilla G."/>
            <person name="Ferreira P."/>
            <person name="Barriuso J."/>
            <person name="Kellner H."/>
            <person name="Castanera R."/>
            <person name="Alfaro M."/>
            <person name="Ramirez L."/>
            <person name="Pisabarro A.G."/>
            <person name="Kuo A."/>
            <person name="Tritt A."/>
            <person name="Lipzen A."/>
            <person name="He G."/>
            <person name="Yan M."/>
            <person name="Ng V."/>
            <person name="Cullen D."/>
            <person name="Martin F."/>
            <person name="Rosso M.-N."/>
            <person name="Henrissat B."/>
            <person name="Hibbett D."/>
            <person name="Martinez A.T."/>
            <person name="Grigoriev I.V."/>
        </authorList>
    </citation>
    <scope>NUCLEOTIDE SEQUENCE</scope>
    <source>
        <strain evidence="3">CBS 247.69</strain>
    </source>
</reference>
<dbReference type="EMBL" id="MU150305">
    <property type="protein sequence ID" value="KAF9460053.1"/>
    <property type="molecule type" value="Genomic_DNA"/>
</dbReference>
<organism evidence="3 4">
    <name type="scientific">Collybia nuda</name>
    <dbReference type="NCBI Taxonomy" id="64659"/>
    <lineage>
        <taxon>Eukaryota</taxon>
        <taxon>Fungi</taxon>
        <taxon>Dikarya</taxon>
        <taxon>Basidiomycota</taxon>
        <taxon>Agaricomycotina</taxon>
        <taxon>Agaricomycetes</taxon>
        <taxon>Agaricomycetidae</taxon>
        <taxon>Agaricales</taxon>
        <taxon>Tricholomatineae</taxon>
        <taxon>Clitocybaceae</taxon>
        <taxon>Collybia</taxon>
    </lineage>
</organism>
<keyword evidence="4" id="KW-1185">Reference proteome</keyword>
<gene>
    <name evidence="3" type="ORF">BDZ94DRAFT_1238744</name>
</gene>